<evidence type="ECO:0000313" key="11">
    <source>
        <dbReference type="Proteomes" id="UP000194161"/>
    </source>
</evidence>
<keyword evidence="5 8" id="KW-0812">Transmembrane</keyword>
<feature type="domain" description="RCK C-terminal" evidence="9">
    <location>
        <begin position="203"/>
        <end position="281"/>
    </location>
</feature>
<evidence type="ECO:0000256" key="5">
    <source>
        <dbReference type="ARBA" id="ARBA00022692"/>
    </source>
</evidence>
<gene>
    <name evidence="10" type="ORF">CAL15_04885</name>
</gene>
<dbReference type="PROSITE" id="PS51202">
    <property type="entry name" value="RCK_C"/>
    <property type="match status" value="2"/>
</dbReference>
<feature type="transmembrane region" description="Helical" evidence="8">
    <location>
        <begin position="34"/>
        <end position="56"/>
    </location>
</feature>
<keyword evidence="4" id="KW-1003">Cell membrane</keyword>
<reference evidence="10 11" key="1">
    <citation type="submission" date="2017-05" db="EMBL/GenBank/DDBJ databases">
        <title>Complete and WGS of Bordetella genogroups.</title>
        <authorList>
            <person name="Spilker T."/>
            <person name="LiPuma J."/>
        </authorList>
    </citation>
    <scope>NUCLEOTIDE SEQUENCE [LARGE SCALE GENOMIC DNA]</scope>
    <source>
        <strain evidence="10 11">AU7206</strain>
    </source>
</reference>
<dbReference type="Proteomes" id="UP000194161">
    <property type="component" value="Chromosome"/>
</dbReference>
<feature type="transmembrane region" description="Helical" evidence="8">
    <location>
        <begin position="387"/>
        <end position="405"/>
    </location>
</feature>
<sequence>MSWFVSTLQAYPEIAIFLALGIGYWIGGKSFKGFSLGAVTSTLLVAIVIGILGVKISANVKAVFFLMFLFAVGYGVGPQFVRGIAKDGLPQALFAVIMALLSLGAAILAATLAGYDLGSAAGLFAGSQTISASMGLATDAINRLGRSPEETQALLNGMPIAYAVTYIFGTVGSAIILAQLGPKLLRIDLPAACKEYEQMLGAGRITDGAPQWHDFELRAYSVAPQSPFIGRTVGEIEAGTREGVRAFVERIRRDGKIIDADRNTVIEAGDAVAIGGKRDQLIARLGPSGREIEDAELLDIKTEGVDIYISSKTVDGKRLEELARWPGARGVFLKAIRRGPTETPIPVLPKTQLYRGDVITVVGRTQDINAAAKELGYVDRPTNVTDVAFVALAITVGAMIGAIVLEVGGIPLTVSTAGGALIAGIVFGWFRAVHPTFGRIPEPALWFMNSVGLNVFIAVVGISAGPGFVAGLQKLGISLFLWGIFATALPLILGMFIAKYVFRFHPALLLGICAGSRTTTAALGMVCEAAKSQVPGLGYTVTYAVGNTLLTIWGMFVIMILS</sequence>
<evidence type="ECO:0000256" key="8">
    <source>
        <dbReference type="SAM" id="Phobius"/>
    </source>
</evidence>
<feature type="transmembrane region" description="Helical" evidence="8">
    <location>
        <begin position="6"/>
        <end position="27"/>
    </location>
</feature>
<feature type="domain" description="RCK C-terminal" evidence="9">
    <location>
        <begin position="290"/>
        <end position="377"/>
    </location>
</feature>
<dbReference type="PANTHER" id="PTHR30445:SF9">
    <property type="match status" value="1"/>
</dbReference>
<dbReference type="GO" id="GO:0008324">
    <property type="term" value="F:monoatomic cation transmembrane transporter activity"/>
    <property type="evidence" value="ECO:0007669"/>
    <property type="project" value="InterPro"/>
</dbReference>
<feature type="transmembrane region" description="Helical" evidence="8">
    <location>
        <begin position="412"/>
        <end position="431"/>
    </location>
</feature>
<dbReference type="SUPFAM" id="SSF116726">
    <property type="entry name" value="TrkA C-terminal domain-like"/>
    <property type="match status" value="2"/>
</dbReference>
<dbReference type="PANTHER" id="PTHR30445">
    <property type="entry name" value="K(+)_H(+) ANTIPORTER SUBUNIT KHTT"/>
    <property type="match status" value="1"/>
</dbReference>
<dbReference type="STRING" id="463040.CAL15_04885"/>
<dbReference type="InterPro" id="IPR006037">
    <property type="entry name" value="RCK_C"/>
</dbReference>
<evidence type="ECO:0000313" key="10">
    <source>
        <dbReference type="EMBL" id="ARP93774.1"/>
    </source>
</evidence>
<dbReference type="EMBL" id="CP021111">
    <property type="protein sequence ID" value="ARP93774.1"/>
    <property type="molecule type" value="Genomic_DNA"/>
</dbReference>
<feature type="transmembrane region" description="Helical" evidence="8">
    <location>
        <begin position="451"/>
        <end position="472"/>
    </location>
</feature>
<evidence type="ECO:0000256" key="4">
    <source>
        <dbReference type="ARBA" id="ARBA00022475"/>
    </source>
</evidence>
<keyword evidence="6 8" id="KW-1133">Transmembrane helix</keyword>
<dbReference type="Gene3D" id="3.30.70.1450">
    <property type="entry name" value="Regulator of K+ conductance, C-terminal domain"/>
    <property type="match status" value="2"/>
</dbReference>
<keyword evidence="7 8" id="KW-0472">Membrane</keyword>
<feature type="transmembrane region" description="Helical" evidence="8">
    <location>
        <begin position="62"/>
        <end position="81"/>
    </location>
</feature>
<dbReference type="OrthoDB" id="8611026at2"/>
<organism evidence="10 11">
    <name type="scientific">Bordetella genomosp. 13</name>
    <dbReference type="NCBI Taxonomy" id="463040"/>
    <lineage>
        <taxon>Bacteria</taxon>
        <taxon>Pseudomonadati</taxon>
        <taxon>Pseudomonadota</taxon>
        <taxon>Betaproteobacteria</taxon>
        <taxon>Burkholderiales</taxon>
        <taxon>Alcaligenaceae</taxon>
        <taxon>Bordetella</taxon>
    </lineage>
</organism>
<feature type="transmembrane region" description="Helical" evidence="8">
    <location>
        <begin position="479"/>
        <end position="502"/>
    </location>
</feature>
<dbReference type="InterPro" id="IPR006512">
    <property type="entry name" value="YidE_YbjL"/>
</dbReference>
<accession>A0A1W6ZAA2</accession>
<dbReference type="AlphaFoldDB" id="A0A1W6ZAA2"/>
<evidence type="ECO:0000259" key="9">
    <source>
        <dbReference type="PROSITE" id="PS51202"/>
    </source>
</evidence>
<evidence type="ECO:0000256" key="6">
    <source>
        <dbReference type="ARBA" id="ARBA00022989"/>
    </source>
</evidence>
<feature type="transmembrane region" description="Helical" evidence="8">
    <location>
        <begin position="541"/>
        <end position="561"/>
    </location>
</feature>
<proteinExistence type="inferred from homology"/>
<dbReference type="Pfam" id="PF06826">
    <property type="entry name" value="Asp-Al_Ex"/>
    <property type="match status" value="2"/>
</dbReference>
<comment type="subcellular location">
    <subcellularLocation>
        <location evidence="1">Cell membrane</location>
        <topology evidence="1">Multi-pass membrane protein</topology>
    </subcellularLocation>
</comment>
<dbReference type="InterPro" id="IPR050144">
    <property type="entry name" value="AAE_transporter"/>
</dbReference>
<dbReference type="RefSeq" id="WP_086077547.1">
    <property type="nucleotide sequence ID" value="NZ_CP021111.1"/>
</dbReference>
<evidence type="ECO:0000256" key="2">
    <source>
        <dbReference type="ARBA" id="ARBA00009854"/>
    </source>
</evidence>
<keyword evidence="11" id="KW-1185">Reference proteome</keyword>
<evidence type="ECO:0000256" key="3">
    <source>
        <dbReference type="ARBA" id="ARBA00022448"/>
    </source>
</evidence>
<evidence type="ECO:0000256" key="7">
    <source>
        <dbReference type="ARBA" id="ARBA00023136"/>
    </source>
</evidence>
<dbReference type="GO" id="GO:0006813">
    <property type="term" value="P:potassium ion transport"/>
    <property type="evidence" value="ECO:0007669"/>
    <property type="project" value="InterPro"/>
</dbReference>
<dbReference type="NCBIfam" id="TIGR03802">
    <property type="entry name" value="Asp_Ala_antiprt"/>
    <property type="match status" value="1"/>
</dbReference>
<name>A0A1W6ZAA2_9BORD</name>
<feature type="transmembrane region" description="Helical" evidence="8">
    <location>
        <begin position="93"/>
        <end position="115"/>
    </location>
</feature>
<dbReference type="GO" id="GO:0005886">
    <property type="term" value="C:plasma membrane"/>
    <property type="evidence" value="ECO:0007669"/>
    <property type="project" value="UniProtKB-SubCell"/>
</dbReference>
<feature type="transmembrane region" description="Helical" evidence="8">
    <location>
        <begin position="153"/>
        <end position="178"/>
    </location>
</feature>
<protein>
    <submittedName>
        <fullName evidence="10">Aspartate-alanine antiporter</fullName>
    </submittedName>
</protein>
<dbReference type="InterPro" id="IPR036721">
    <property type="entry name" value="RCK_C_sf"/>
</dbReference>
<comment type="similarity">
    <text evidence="2">Belongs to the AAE transporter (TC 2.A.81) family.</text>
</comment>
<dbReference type="InterPro" id="IPR022457">
    <property type="entry name" value="Asp_Ala_antiprt"/>
</dbReference>
<dbReference type="KEGG" id="bgm:CAL15_04885"/>
<keyword evidence="3" id="KW-0813">Transport</keyword>
<dbReference type="NCBIfam" id="TIGR01625">
    <property type="entry name" value="YidE_YbjL_dupl"/>
    <property type="match status" value="1"/>
</dbReference>
<evidence type="ECO:0000256" key="1">
    <source>
        <dbReference type="ARBA" id="ARBA00004651"/>
    </source>
</evidence>
<dbReference type="Pfam" id="PF02080">
    <property type="entry name" value="TrkA_C"/>
    <property type="match status" value="2"/>
</dbReference>